<feature type="region of interest" description="Disordered" evidence="1">
    <location>
        <begin position="60"/>
        <end position="84"/>
    </location>
</feature>
<protein>
    <submittedName>
        <fullName evidence="2">Uncharacterized protein</fullName>
    </submittedName>
</protein>
<gene>
    <name evidence="2" type="ORF">NSPZN2_60060</name>
</gene>
<accession>A0ABN7M8X1</accession>
<comment type="caution">
    <text evidence="2">The sequence shown here is derived from an EMBL/GenBank/DDBJ whole genome shotgun (WGS) entry which is preliminary data.</text>
</comment>
<evidence type="ECO:0000313" key="2">
    <source>
        <dbReference type="EMBL" id="CAE6792153.1"/>
    </source>
</evidence>
<reference evidence="2 3" key="1">
    <citation type="submission" date="2021-02" db="EMBL/GenBank/DDBJ databases">
        <authorList>
            <person name="Han P."/>
        </authorList>
    </citation>
    <scope>NUCLEOTIDE SEQUENCE [LARGE SCALE GENOMIC DNA]</scope>
    <source>
        <strain evidence="2">Candidatus Nitrospira sp. ZN2</strain>
    </source>
</reference>
<evidence type="ECO:0000256" key="1">
    <source>
        <dbReference type="SAM" id="MobiDB-lite"/>
    </source>
</evidence>
<dbReference type="RefSeq" id="WP_213043918.1">
    <property type="nucleotide sequence ID" value="NZ_CAJNBJ010000019.1"/>
</dbReference>
<organism evidence="2 3">
    <name type="scientific">Nitrospira defluvii</name>
    <dbReference type="NCBI Taxonomy" id="330214"/>
    <lineage>
        <taxon>Bacteria</taxon>
        <taxon>Pseudomonadati</taxon>
        <taxon>Nitrospirota</taxon>
        <taxon>Nitrospiria</taxon>
        <taxon>Nitrospirales</taxon>
        <taxon>Nitrospiraceae</taxon>
        <taxon>Nitrospira</taxon>
    </lineage>
</organism>
<dbReference type="EMBL" id="CAJNBJ010000019">
    <property type="protein sequence ID" value="CAE6792153.1"/>
    <property type="molecule type" value="Genomic_DNA"/>
</dbReference>
<sequence>MKRVVVNIQSLVLKGFRFEDRHAVAQGLQEQLSLLLAEPGMAERLASLGEVPRLRTKAISLTGETDPRQVGQDTANGIGKGLGR</sequence>
<proteinExistence type="predicted"/>
<dbReference type="Proteomes" id="UP000675880">
    <property type="component" value="Unassembled WGS sequence"/>
</dbReference>
<keyword evidence="3" id="KW-1185">Reference proteome</keyword>
<name>A0ABN7M8X1_9BACT</name>
<evidence type="ECO:0000313" key="3">
    <source>
        <dbReference type="Proteomes" id="UP000675880"/>
    </source>
</evidence>